<keyword evidence="3" id="KW-0862">Zinc</keyword>
<dbReference type="Pfam" id="PF23202">
    <property type="entry name" value="PAH_ZNF598"/>
    <property type="match status" value="2"/>
</dbReference>
<accession>A0AAV2YZQ2</accession>
<feature type="compositionally biased region" description="Basic and acidic residues" evidence="6">
    <location>
        <begin position="536"/>
        <end position="548"/>
    </location>
</feature>
<evidence type="ECO:0000256" key="1">
    <source>
        <dbReference type="ARBA" id="ARBA00022723"/>
    </source>
</evidence>
<comment type="caution">
    <text evidence="9">The sequence shown here is derived from an EMBL/GenBank/DDBJ whole genome shotgun (WGS) entry which is preliminary data.</text>
</comment>
<evidence type="ECO:0000256" key="5">
    <source>
        <dbReference type="SAM" id="Coils"/>
    </source>
</evidence>
<feature type="compositionally biased region" description="Basic and acidic residues" evidence="6">
    <location>
        <begin position="596"/>
        <end position="613"/>
    </location>
</feature>
<feature type="region of interest" description="Disordered" evidence="6">
    <location>
        <begin position="174"/>
        <end position="240"/>
    </location>
</feature>
<feature type="domain" description="FH2" evidence="8">
    <location>
        <begin position="545"/>
        <end position="941"/>
    </location>
</feature>
<dbReference type="InterPro" id="IPR013083">
    <property type="entry name" value="Znf_RING/FYVE/PHD"/>
</dbReference>
<feature type="domain" description="FYVE-type" evidence="7">
    <location>
        <begin position="52"/>
        <end position="107"/>
    </location>
</feature>
<dbReference type="Pfam" id="PF01363">
    <property type="entry name" value="FYVE"/>
    <property type="match status" value="1"/>
</dbReference>
<evidence type="ECO:0000313" key="10">
    <source>
        <dbReference type="Proteomes" id="UP001146120"/>
    </source>
</evidence>
<dbReference type="GO" id="GO:0008270">
    <property type="term" value="F:zinc ion binding"/>
    <property type="evidence" value="ECO:0007669"/>
    <property type="project" value="UniProtKB-KW"/>
</dbReference>
<reference evidence="9" key="2">
    <citation type="journal article" date="2023" name="Microbiol Resour">
        <title>Decontamination and Annotation of the Draft Genome Sequence of the Oomycete Lagenidium giganteum ARSEF 373.</title>
        <authorList>
            <person name="Morgan W.R."/>
            <person name="Tartar A."/>
        </authorList>
    </citation>
    <scope>NUCLEOTIDE SEQUENCE</scope>
    <source>
        <strain evidence="9">ARSEF 373</strain>
    </source>
</reference>
<proteinExistence type="predicted"/>
<feature type="region of interest" description="Disordered" evidence="6">
    <location>
        <begin position="478"/>
        <end position="504"/>
    </location>
</feature>
<dbReference type="InterPro" id="IPR057634">
    <property type="entry name" value="PAH_ZNF598/HEL2"/>
</dbReference>
<organism evidence="9 10">
    <name type="scientific">Lagenidium giganteum</name>
    <dbReference type="NCBI Taxonomy" id="4803"/>
    <lineage>
        <taxon>Eukaryota</taxon>
        <taxon>Sar</taxon>
        <taxon>Stramenopiles</taxon>
        <taxon>Oomycota</taxon>
        <taxon>Peronosporomycetes</taxon>
        <taxon>Pythiales</taxon>
        <taxon>Pythiaceae</taxon>
    </lineage>
</organism>
<gene>
    <name evidence="9" type="ORF">N0F65_008629</name>
</gene>
<keyword evidence="1" id="KW-0479">Metal-binding</keyword>
<keyword evidence="5" id="KW-0175">Coiled coil</keyword>
<dbReference type="CDD" id="cd00065">
    <property type="entry name" value="FYVE_like_SF"/>
    <property type="match status" value="1"/>
</dbReference>
<dbReference type="PROSITE" id="PS50178">
    <property type="entry name" value="ZF_FYVE"/>
    <property type="match status" value="1"/>
</dbReference>
<dbReference type="InterPro" id="IPR015425">
    <property type="entry name" value="FH2_Formin"/>
</dbReference>
<dbReference type="AlphaFoldDB" id="A0AAV2YZQ2"/>
<dbReference type="PANTHER" id="PTHR45725">
    <property type="entry name" value="FORMIN HOMOLOGY 2 FAMILY MEMBER"/>
    <property type="match status" value="1"/>
</dbReference>
<feature type="compositionally biased region" description="Polar residues" evidence="6">
    <location>
        <begin position="191"/>
        <end position="200"/>
    </location>
</feature>
<reference evidence="9" key="1">
    <citation type="submission" date="2022-11" db="EMBL/GenBank/DDBJ databases">
        <authorList>
            <person name="Morgan W.R."/>
            <person name="Tartar A."/>
        </authorList>
    </citation>
    <scope>NUCLEOTIDE SEQUENCE</scope>
    <source>
        <strain evidence="9">ARSEF 373</strain>
    </source>
</reference>
<sequence>MDELRRSETSLSSSGVDPASASLTPPARPTKPILLSKQSSVLAGDAFAREPECSGCTKSFNILRRRHHCRGCHVAICKDCGRKAVDKTKGDNSKPQWYCLVCLEDDDMLEVVGAKPPLSKRLSFSSNSLAPSTPQVACMQSAAKFCIECGNELPAKVKFCIECGASVRPPLLSPGGGERLSLGTGEDAQFASRNSRSGSTPKPLVSIDEHAHLPAEGEDDEPERDGKASSKVSASESDDAAAREQMLAVLMAENEKLKAKLVKMKQKVVDAEQRRVEAEQREHQLAATAQANGVASTEPPKSAPPSLAAAAAAPETPAPSTEGVKAKDHPDYAKFFKLLSMGLPAEQVKMKMAQAGVDGAILDDPDKIIGGAPAPAAEAAASAGGVLVKDDEKYAKFFTLLKMGMPVEQIKLKMGAEGLDPNLLDTPDAVLPGSGGAAPASSAVTTVKEDPDYEKFFKLLRMGMPAEQIKMKMSAAGLNPDLLDTPDAPSPNQKGASGGAGGVLAGLPPRAEAVKVDPSALKASLASSLKKSSSSKKPEEPQLPKKEAIKPNVELRPLFWTRVPVNVVSNTLWIKLNDTNTTLDVDEMEWMFRKNPVEGKKADDGKKKKEAKEAQPQQVLLLDPKRQQNVAIAIARFKMSASDMKDAIYALDHQKVTSEMVNVLISIAPSVEEQDLLKNYDGDLKLLGNVEKFFLELLSIPRYTQRIKCMRFKMQFESRILETQAQLDALSAATDQIADSAKFRRVLEHILAIGNYLNGSTPRGGAYGFKLDTLTKLHTLKSVDPRVTLMNFLLRQLEETAPEVIAFAGELPHIGEAKRLSLDQLRADINSYNAELAMLQGQVRASKNDNIPEDMFYREMAPFAKEAVEVLDELSRDFSALEGSYNELVASFGEDPRKVGPTDFFAIIEEFVDEFKKAYRQNQTKEIQAIWEAAKQAREEAIAAAAAAKAAAEAEEEARRQQELEENARLEEEKQLGTDEAKALYASIINMVTAWAENYGGGEPATVIDQFKSISRQFGVDEISAADFCAQVRRCVGSKTAVKIIPVSAKLLSNAGKRKDLLIAFDRFVEQVKQEKDDKKKQRDSLLSPPSIERSGSAKPRRNKLATIRVEDIEPVVGEAAQQLHKSILEQVHQAVGGDSKKMKTFTSNARKYGSEQISAREFYQYLTATFEPDFVGRLVPDLARLLQDAEKRHALIRALCESAPGWEKFSGL</sequence>
<dbReference type="Pfam" id="PF13240">
    <property type="entry name" value="Zn_Ribbon_1"/>
    <property type="match status" value="1"/>
</dbReference>
<dbReference type="SUPFAM" id="SSF57903">
    <property type="entry name" value="FYVE/PHD zinc finger"/>
    <property type="match status" value="1"/>
</dbReference>
<dbReference type="InterPro" id="IPR042201">
    <property type="entry name" value="FH2_Formin_sf"/>
</dbReference>
<dbReference type="Pfam" id="PF02181">
    <property type="entry name" value="FH2"/>
    <property type="match status" value="1"/>
</dbReference>
<dbReference type="GO" id="GO:0071203">
    <property type="term" value="C:WASH complex"/>
    <property type="evidence" value="ECO:0007669"/>
    <property type="project" value="InterPro"/>
</dbReference>
<evidence type="ECO:0000313" key="9">
    <source>
        <dbReference type="EMBL" id="DAZ99886.1"/>
    </source>
</evidence>
<dbReference type="InterPro" id="IPR051425">
    <property type="entry name" value="Formin_Homology"/>
</dbReference>
<dbReference type="Proteomes" id="UP001146120">
    <property type="component" value="Unassembled WGS sequence"/>
</dbReference>
<dbReference type="PANTHER" id="PTHR45725:SF1">
    <property type="entry name" value="DISHEVELLED ASSOCIATED ACTIVATOR OF MORPHOGENESIS, ISOFORM D"/>
    <property type="match status" value="1"/>
</dbReference>
<dbReference type="SMART" id="SM00498">
    <property type="entry name" value="FH2"/>
    <property type="match status" value="1"/>
</dbReference>
<feature type="coiled-coil region" evidence="5">
    <location>
        <begin position="822"/>
        <end position="849"/>
    </location>
</feature>
<keyword evidence="2 4" id="KW-0863">Zinc-finger</keyword>
<evidence type="ECO:0000259" key="7">
    <source>
        <dbReference type="PROSITE" id="PS50178"/>
    </source>
</evidence>
<dbReference type="InterPro" id="IPR011011">
    <property type="entry name" value="Znf_FYVE_PHD"/>
</dbReference>
<evidence type="ECO:0000256" key="2">
    <source>
        <dbReference type="ARBA" id="ARBA00022771"/>
    </source>
</evidence>
<dbReference type="PROSITE" id="PS51444">
    <property type="entry name" value="FH2"/>
    <property type="match status" value="1"/>
</dbReference>
<dbReference type="SUPFAM" id="SSF101447">
    <property type="entry name" value="Formin homology 2 domain (FH2 domain)"/>
    <property type="match status" value="1"/>
</dbReference>
<evidence type="ECO:0000256" key="6">
    <source>
        <dbReference type="SAM" id="MobiDB-lite"/>
    </source>
</evidence>
<evidence type="ECO:0000256" key="3">
    <source>
        <dbReference type="ARBA" id="ARBA00022833"/>
    </source>
</evidence>
<evidence type="ECO:0000256" key="4">
    <source>
        <dbReference type="PROSITE-ProRule" id="PRU00091"/>
    </source>
</evidence>
<dbReference type="Gene3D" id="1.20.58.2220">
    <property type="entry name" value="Formin, FH2 domain"/>
    <property type="match status" value="1"/>
</dbReference>
<evidence type="ECO:0000259" key="8">
    <source>
        <dbReference type="PROSITE" id="PS51444"/>
    </source>
</evidence>
<feature type="compositionally biased region" description="Low complexity" evidence="6">
    <location>
        <begin position="298"/>
        <end position="322"/>
    </location>
</feature>
<dbReference type="InterPro" id="IPR026870">
    <property type="entry name" value="Zinc_ribbon_dom"/>
</dbReference>
<dbReference type="InterPro" id="IPR000306">
    <property type="entry name" value="Znf_FYVE"/>
</dbReference>
<name>A0AAV2YZQ2_9STRA</name>
<feature type="region of interest" description="Disordered" evidence="6">
    <location>
        <begin position="1"/>
        <end position="31"/>
    </location>
</feature>
<feature type="region of interest" description="Disordered" evidence="6">
    <location>
        <begin position="1074"/>
        <end position="1103"/>
    </location>
</feature>
<dbReference type="SMART" id="SM00064">
    <property type="entry name" value="FYVE"/>
    <property type="match status" value="1"/>
</dbReference>
<dbReference type="Gene3D" id="3.30.40.10">
    <property type="entry name" value="Zinc/RING finger domain, C3HC4 (zinc finger)"/>
    <property type="match status" value="1"/>
</dbReference>
<feature type="region of interest" description="Disordered" evidence="6">
    <location>
        <begin position="596"/>
        <end position="615"/>
    </location>
</feature>
<feature type="coiled-coil region" evidence="5">
    <location>
        <begin position="938"/>
        <end position="980"/>
    </location>
</feature>
<feature type="region of interest" description="Disordered" evidence="6">
    <location>
        <begin position="527"/>
        <end position="548"/>
    </location>
</feature>
<dbReference type="InterPro" id="IPR019309">
    <property type="entry name" value="WASHC3"/>
</dbReference>
<feature type="region of interest" description="Disordered" evidence="6">
    <location>
        <begin position="279"/>
        <end position="326"/>
    </location>
</feature>
<keyword evidence="10" id="KW-1185">Reference proteome</keyword>
<evidence type="ECO:0008006" key="11">
    <source>
        <dbReference type="Google" id="ProtNLM"/>
    </source>
</evidence>
<protein>
    <recommendedName>
        <fullName evidence="11">Formin-like protein</fullName>
    </recommendedName>
</protein>
<dbReference type="Pfam" id="PF10152">
    <property type="entry name" value="CCDC53"/>
    <property type="match status" value="3"/>
</dbReference>
<dbReference type="EMBL" id="DAKRPA010000075">
    <property type="protein sequence ID" value="DAZ99886.1"/>
    <property type="molecule type" value="Genomic_DNA"/>
</dbReference>
<dbReference type="InterPro" id="IPR017455">
    <property type="entry name" value="Znf_FYVE-rel"/>
</dbReference>
<feature type="compositionally biased region" description="Basic and acidic residues" evidence="6">
    <location>
        <begin position="1074"/>
        <end position="1084"/>
    </location>
</feature>